<evidence type="ECO:0000259" key="10">
    <source>
        <dbReference type="Pfam" id="PF02602"/>
    </source>
</evidence>
<evidence type="ECO:0000256" key="7">
    <source>
        <dbReference type="ARBA" id="ARBA00040167"/>
    </source>
</evidence>
<dbReference type="PANTHER" id="PTHR38042">
    <property type="entry name" value="UROPORPHYRINOGEN-III SYNTHASE, CHLOROPLASTIC"/>
    <property type="match status" value="1"/>
</dbReference>
<evidence type="ECO:0000256" key="6">
    <source>
        <dbReference type="ARBA" id="ARBA00037589"/>
    </source>
</evidence>
<gene>
    <name evidence="11" type="ORF">ACFOSU_19855</name>
</gene>
<dbReference type="SUPFAM" id="SSF69618">
    <property type="entry name" value="HemD-like"/>
    <property type="match status" value="1"/>
</dbReference>
<comment type="catalytic activity">
    <reaction evidence="8 9">
        <text>hydroxymethylbilane = uroporphyrinogen III + H2O</text>
        <dbReference type="Rhea" id="RHEA:18965"/>
        <dbReference type="ChEBI" id="CHEBI:15377"/>
        <dbReference type="ChEBI" id="CHEBI:57308"/>
        <dbReference type="ChEBI" id="CHEBI:57845"/>
        <dbReference type="EC" id="4.2.1.75"/>
    </reaction>
</comment>
<protein>
    <recommendedName>
        <fullName evidence="7 9">Uroporphyrinogen-III synthase</fullName>
        <ecNumber evidence="3 9">4.2.1.75</ecNumber>
    </recommendedName>
</protein>
<dbReference type="Pfam" id="PF02602">
    <property type="entry name" value="HEM4"/>
    <property type="match status" value="1"/>
</dbReference>
<keyword evidence="5 9" id="KW-0627">Porphyrin biosynthesis</keyword>
<dbReference type="InterPro" id="IPR039793">
    <property type="entry name" value="UROS/Hem4"/>
</dbReference>
<accession>A0ABV7ETQ1</accession>
<dbReference type="EC" id="4.2.1.75" evidence="3 9"/>
<proteinExistence type="inferred from homology"/>
<dbReference type="CDD" id="cd06578">
    <property type="entry name" value="HemD"/>
    <property type="match status" value="1"/>
</dbReference>
<dbReference type="InterPro" id="IPR036108">
    <property type="entry name" value="4pyrrol_syn_uPrphyn_synt_sf"/>
</dbReference>
<dbReference type="InterPro" id="IPR003754">
    <property type="entry name" value="4pyrrol_synth_uPrphyn_synth"/>
</dbReference>
<evidence type="ECO:0000256" key="1">
    <source>
        <dbReference type="ARBA" id="ARBA00004772"/>
    </source>
</evidence>
<dbReference type="Proteomes" id="UP001595462">
    <property type="component" value="Unassembled WGS sequence"/>
</dbReference>
<comment type="similarity">
    <text evidence="2 9">Belongs to the uroporphyrinogen-III synthase family.</text>
</comment>
<evidence type="ECO:0000256" key="4">
    <source>
        <dbReference type="ARBA" id="ARBA00023239"/>
    </source>
</evidence>
<evidence type="ECO:0000256" key="8">
    <source>
        <dbReference type="ARBA" id="ARBA00048617"/>
    </source>
</evidence>
<evidence type="ECO:0000256" key="5">
    <source>
        <dbReference type="ARBA" id="ARBA00023244"/>
    </source>
</evidence>
<evidence type="ECO:0000256" key="9">
    <source>
        <dbReference type="RuleBase" id="RU366031"/>
    </source>
</evidence>
<evidence type="ECO:0000256" key="2">
    <source>
        <dbReference type="ARBA" id="ARBA00008133"/>
    </source>
</evidence>
<organism evidence="11 12">
    <name type="scientific">Salinisphaera aquimarina</name>
    <dbReference type="NCBI Taxonomy" id="2094031"/>
    <lineage>
        <taxon>Bacteria</taxon>
        <taxon>Pseudomonadati</taxon>
        <taxon>Pseudomonadota</taxon>
        <taxon>Gammaproteobacteria</taxon>
        <taxon>Salinisphaerales</taxon>
        <taxon>Salinisphaeraceae</taxon>
        <taxon>Salinisphaera</taxon>
    </lineage>
</organism>
<dbReference type="PANTHER" id="PTHR38042:SF1">
    <property type="entry name" value="UROPORPHYRINOGEN-III SYNTHASE, CHLOROPLASTIC"/>
    <property type="match status" value="1"/>
</dbReference>
<comment type="pathway">
    <text evidence="1 9">Porphyrin-containing compound metabolism; protoporphyrin-IX biosynthesis; coproporphyrinogen-III from 5-aminolevulinate: step 3/4.</text>
</comment>
<dbReference type="RefSeq" id="WP_380691730.1">
    <property type="nucleotide sequence ID" value="NZ_JBHRSS010000010.1"/>
</dbReference>
<dbReference type="EMBL" id="JBHRSS010000010">
    <property type="protein sequence ID" value="MFC3106133.1"/>
    <property type="molecule type" value="Genomic_DNA"/>
</dbReference>
<keyword evidence="4 9" id="KW-0456">Lyase</keyword>
<sequence length="260" mass="27039">MSAPLSGKSIWVTRPAHQARDWADRIAAAGGTPLCEPLLAIDVAADPAAAHAALARATTADIVIASSVNAVEHAWRLSPEFAPEGALFGVGAASARALAAACGRPVAQPEDCFSSEHLLALDALRDCAGQRVALLAGEGGRTALADTLDARGAQVEKLALYRRRPCVIAPARLQHLLAASDAVVVTSAQALAQLECLMAAADSGDCRRALERCVLVAPSSRVVKQGNQRLRWTRAPVIVDRVSGDAVVAALARVWRGNGQ</sequence>
<evidence type="ECO:0000313" key="11">
    <source>
        <dbReference type="EMBL" id="MFC3106133.1"/>
    </source>
</evidence>
<name>A0ABV7ETQ1_9GAMM</name>
<keyword evidence="12" id="KW-1185">Reference proteome</keyword>
<evidence type="ECO:0000313" key="12">
    <source>
        <dbReference type="Proteomes" id="UP001595462"/>
    </source>
</evidence>
<comment type="caution">
    <text evidence="11">The sequence shown here is derived from an EMBL/GenBank/DDBJ whole genome shotgun (WGS) entry which is preliminary data.</text>
</comment>
<evidence type="ECO:0000256" key="3">
    <source>
        <dbReference type="ARBA" id="ARBA00013109"/>
    </source>
</evidence>
<reference evidence="12" key="1">
    <citation type="journal article" date="2019" name="Int. J. Syst. Evol. Microbiol.">
        <title>The Global Catalogue of Microorganisms (GCM) 10K type strain sequencing project: providing services to taxonomists for standard genome sequencing and annotation.</title>
        <authorList>
            <consortium name="The Broad Institute Genomics Platform"/>
            <consortium name="The Broad Institute Genome Sequencing Center for Infectious Disease"/>
            <person name="Wu L."/>
            <person name="Ma J."/>
        </authorList>
    </citation>
    <scope>NUCLEOTIDE SEQUENCE [LARGE SCALE GENOMIC DNA]</scope>
    <source>
        <strain evidence="12">KCTC 52640</strain>
    </source>
</reference>
<dbReference type="Gene3D" id="3.40.50.10090">
    <property type="match status" value="2"/>
</dbReference>
<comment type="function">
    <text evidence="6 9">Catalyzes cyclization of the linear tetrapyrrole, hydroxymethylbilane, to the macrocyclic uroporphyrinogen III.</text>
</comment>
<feature type="domain" description="Tetrapyrrole biosynthesis uroporphyrinogen III synthase" evidence="10">
    <location>
        <begin position="22"/>
        <end position="224"/>
    </location>
</feature>